<dbReference type="InterPro" id="IPR029063">
    <property type="entry name" value="SAM-dependent_MTases_sf"/>
</dbReference>
<gene>
    <name evidence="1" type="ORF">B723_15090</name>
</gene>
<evidence type="ECO:0000313" key="1">
    <source>
        <dbReference type="EMBL" id="AKV07674.1"/>
    </source>
</evidence>
<proteinExistence type="predicted"/>
<reference evidence="1 2" key="1">
    <citation type="journal article" date="2012" name="J. Bacteriol.">
        <title>Draft genome sequence of the cyanide-utilizing bacterium Pseudomonas fluorescens strain NCIMB 11764.</title>
        <authorList>
            <person name="Vilo C.A."/>
            <person name="Benedik M.J."/>
            <person name="Kunz D.A."/>
            <person name="Dong Q."/>
        </authorList>
    </citation>
    <scope>NUCLEOTIDE SEQUENCE [LARGE SCALE GENOMIC DNA]</scope>
    <source>
        <strain evidence="1 2">NCIMB 11764</strain>
    </source>
</reference>
<accession>A0A0K1QPI9</accession>
<evidence type="ECO:0000313" key="2">
    <source>
        <dbReference type="Proteomes" id="UP000017175"/>
    </source>
</evidence>
<dbReference type="AlphaFoldDB" id="A0A0K1QPI9"/>
<dbReference type="Proteomes" id="UP000017175">
    <property type="component" value="Chromosome"/>
</dbReference>
<sequence length="100" mass="11355">MYQHSLHHFPSAEIQQESLARISELLNDGGVLTITEHNSVLGGHELDLMHMVLQVYVELHQNPDISSSELEAVFNEFVEKETPANFSPKQDLSIWRKKSG</sequence>
<dbReference type="SUPFAM" id="SSF53335">
    <property type="entry name" value="S-adenosyl-L-methionine-dependent methyltransferases"/>
    <property type="match status" value="1"/>
</dbReference>
<protein>
    <submittedName>
        <fullName evidence="1">Uncharacterized protein</fullName>
    </submittedName>
</protein>
<name>A0A0K1QPI9_PSEFL</name>
<organism evidence="1 2">
    <name type="scientific">Pseudomonas fluorescens NCIMB 11764</name>
    <dbReference type="NCBI Taxonomy" id="1221522"/>
    <lineage>
        <taxon>Bacteria</taxon>
        <taxon>Pseudomonadati</taxon>
        <taxon>Pseudomonadota</taxon>
        <taxon>Gammaproteobacteria</taxon>
        <taxon>Pseudomonadales</taxon>
        <taxon>Pseudomonadaceae</taxon>
        <taxon>Pseudomonas</taxon>
    </lineage>
</organism>
<dbReference type="EMBL" id="CP010945">
    <property type="protein sequence ID" value="AKV07674.1"/>
    <property type="molecule type" value="Genomic_DNA"/>
</dbReference>
<dbReference type="eggNOG" id="ENOG502ZEXN">
    <property type="taxonomic scope" value="Bacteria"/>
</dbReference>